<dbReference type="GO" id="GO:0005737">
    <property type="term" value="C:cytoplasm"/>
    <property type="evidence" value="ECO:0007669"/>
    <property type="project" value="UniProtKB-SubCell"/>
</dbReference>
<organism evidence="10 11">
    <name type="scientific">Azospirillum ramasamyi</name>
    <dbReference type="NCBI Taxonomy" id="682998"/>
    <lineage>
        <taxon>Bacteria</taxon>
        <taxon>Pseudomonadati</taxon>
        <taxon>Pseudomonadota</taxon>
        <taxon>Alphaproteobacteria</taxon>
        <taxon>Rhodospirillales</taxon>
        <taxon>Azospirillaceae</taxon>
        <taxon>Azospirillum</taxon>
    </lineage>
</organism>
<dbReference type="InterPro" id="IPR000673">
    <property type="entry name" value="Sig_transdc_resp-reg_Me-estase"/>
</dbReference>
<evidence type="ECO:0000256" key="4">
    <source>
        <dbReference type="ARBA" id="ARBA00048267"/>
    </source>
</evidence>
<dbReference type="GO" id="GO:0050568">
    <property type="term" value="F:protein-glutamine glutaminase activity"/>
    <property type="evidence" value="ECO:0007669"/>
    <property type="project" value="UniProtKB-UniRule"/>
</dbReference>
<dbReference type="PROSITE" id="PS50110">
    <property type="entry name" value="RESPONSE_REGULATORY"/>
    <property type="match status" value="1"/>
</dbReference>
<dbReference type="EMBL" id="CP029833">
    <property type="protein sequence ID" value="AWU97177.1"/>
    <property type="molecule type" value="Genomic_DNA"/>
</dbReference>
<keyword evidence="5 7" id="KW-0597">Phosphoprotein</keyword>
<feature type="domain" description="Response regulatory" evidence="8">
    <location>
        <begin position="7"/>
        <end position="122"/>
    </location>
</feature>
<comment type="catalytic activity">
    <reaction evidence="5">
        <text>L-glutaminyl-[protein] + H2O = L-glutamyl-[protein] + NH4(+)</text>
        <dbReference type="Rhea" id="RHEA:16441"/>
        <dbReference type="Rhea" id="RHEA-COMP:10207"/>
        <dbReference type="Rhea" id="RHEA-COMP:10208"/>
        <dbReference type="ChEBI" id="CHEBI:15377"/>
        <dbReference type="ChEBI" id="CHEBI:28938"/>
        <dbReference type="ChEBI" id="CHEBI:29973"/>
        <dbReference type="ChEBI" id="CHEBI:30011"/>
        <dbReference type="EC" id="3.5.1.44"/>
    </reaction>
</comment>
<dbReference type="GO" id="GO:0008984">
    <property type="term" value="F:protein-glutamate methylesterase activity"/>
    <property type="evidence" value="ECO:0007669"/>
    <property type="project" value="UniProtKB-UniRule"/>
</dbReference>
<evidence type="ECO:0000256" key="6">
    <source>
        <dbReference type="PROSITE-ProRule" id="PRU00050"/>
    </source>
</evidence>
<dbReference type="Pfam" id="PF01339">
    <property type="entry name" value="CheB_methylest"/>
    <property type="match status" value="1"/>
</dbReference>
<dbReference type="PROSITE" id="PS50122">
    <property type="entry name" value="CHEB"/>
    <property type="match status" value="1"/>
</dbReference>
<keyword evidence="11" id="KW-1185">Reference proteome</keyword>
<feature type="active site" evidence="5 6">
    <location>
        <position position="184"/>
    </location>
</feature>
<comment type="subcellular location">
    <subcellularLocation>
        <location evidence="5">Cytoplasm</location>
    </subcellularLocation>
</comment>
<evidence type="ECO:0000259" key="8">
    <source>
        <dbReference type="PROSITE" id="PS50110"/>
    </source>
</evidence>
<dbReference type="InterPro" id="IPR001789">
    <property type="entry name" value="Sig_transdc_resp-reg_receiver"/>
</dbReference>
<gene>
    <name evidence="5" type="primary">cheB</name>
    <name evidence="10" type="ORF">DM194_23060</name>
</gene>
<evidence type="ECO:0000259" key="9">
    <source>
        <dbReference type="PROSITE" id="PS50122"/>
    </source>
</evidence>
<dbReference type="SUPFAM" id="SSF52172">
    <property type="entry name" value="CheY-like"/>
    <property type="match status" value="1"/>
</dbReference>
<dbReference type="SMART" id="SM00448">
    <property type="entry name" value="REC"/>
    <property type="match status" value="1"/>
</dbReference>
<dbReference type="InterPro" id="IPR011006">
    <property type="entry name" value="CheY-like_superfamily"/>
</dbReference>
<evidence type="ECO:0000256" key="1">
    <source>
        <dbReference type="ARBA" id="ARBA00022490"/>
    </source>
</evidence>
<comment type="similarity">
    <text evidence="5">Belongs to the CheB family.</text>
</comment>
<comment type="domain">
    <text evidence="5">Contains a C-terminal catalytic domain, and an N-terminal region which modulates catalytic activity.</text>
</comment>
<dbReference type="OrthoDB" id="9793421at2"/>
<keyword evidence="2 5" id="KW-0145">Chemotaxis</keyword>
<dbReference type="CDD" id="cd17541">
    <property type="entry name" value="REC_CheB-like"/>
    <property type="match status" value="1"/>
</dbReference>
<keyword evidence="1 5" id="KW-0963">Cytoplasm</keyword>
<evidence type="ECO:0000256" key="3">
    <source>
        <dbReference type="ARBA" id="ARBA00022801"/>
    </source>
</evidence>
<feature type="active site" evidence="5 6">
    <location>
        <position position="211"/>
    </location>
</feature>
<dbReference type="PIRSF" id="PIRSF000876">
    <property type="entry name" value="RR_chemtxs_CheB"/>
    <property type="match status" value="1"/>
</dbReference>
<dbReference type="InterPro" id="IPR008248">
    <property type="entry name" value="CheB-like"/>
</dbReference>
<dbReference type="Gene3D" id="3.40.50.2300">
    <property type="match status" value="1"/>
</dbReference>
<dbReference type="EC" id="3.1.1.61" evidence="5"/>
<accession>A0A2U9SEF6</accession>
<evidence type="ECO:0000256" key="5">
    <source>
        <dbReference type="HAMAP-Rule" id="MF_00099"/>
    </source>
</evidence>
<dbReference type="Proteomes" id="UP000249605">
    <property type="component" value="Plasmid unnamed3"/>
</dbReference>
<dbReference type="PANTHER" id="PTHR42872">
    <property type="entry name" value="PROTEIN-GLUTAMATE METHYLESTERASE/PROTEIN-GLUTAMINE GLUTAMINASE"/>
    <property type="match status" value="1"/>
</dbReference>
<proteinExistence type="inferred from homology"/>
<feature type="domain" description="CheB-type methylesterase" evidence="9">
    <location>
        <begin position="172"/>
        <end position="366"/>
    </location>
</feature>
<evidence type="ECO:0000313" key="10">
    <source>
        <dbReference type="EMBL" id="AWU97177.1"/>
    </source>
</evidence>
<dbReference type="GO" id="GO:0000156">
    <property type="term" value="F:phosphorelay response regulator activity"/>
    <property type="evidence" value="ECO:0007669"/>
    <property type="project" value="InterPro"/>
</dbReference>
<geneLocation type="plasmid" evidence="10 11">
    <name>unnamed3</name>
</geneLocation>
<keyword evidence="10" id="KW-0614">Plasmid</keyword>
<reference evidence="10 11" key="1">
    <citation type="submission" date="2018-06" db="EMBL/GenBank/DDBJ databases">
        <title>Complete genome sequencing of Azospirillum sp. M2T2B2.</title>
        <authorList>
            <person name="Heo J."/>
            <person name="Kim S.-J."/>
            <person name="Kwon S.-W."/>
            <person name="Anandham R."/>
        </authorList>
    </citation>
    <scope>NUCLEOTIDE SEQUENCE [LARGE SCALE GENOMIC DNA]</scope>
    <source>
        <strain evidence="10 11">M2T2B2</strain>
        <plasmid evidence="10 11">unnamed3</plasmid>
    </source>
</reference>
<keyword evidence="3 5" id="KW-0378">Hydrolase</keyword>
<dbReference type="SUPFAM" id="SSF52738">
    <property type="entry name" value="Methylesterase CheB, C-terminal domain"/>
    <property type="match status" value="1"/>
</dbReference>
<sequence length="373" mass="39142">MGDGVLTVLVVDDSALMRRRIAELLTEAGFRVETAATGEEALARLPVVDPDVVTLDVTMPGMDGLACLARIMVEHPKPVVMVSALTGAGAEETLEALRLGAVEAVQKPAAGSIGRIGEELVETVRAAASSRPRRVRGLRERLRLARARIAGEDFVAPEEAPLPAPPAGMTAAGAEDGVVLVGVSTGGPSTLEDILPLLPADFPWPVVVAQHMPVAFTATLARRLDEMCALRVVEVERAAVLEPGMVCIARGGADVELARRGGRLQAVCVPMAPERPWHPNADRLVASAMRLLPAERLVGVLLTGMGNDGAASMAELHAQGGRTIAESEDSAVVFGMPQDLIRRGGAGIVLPSDRIAGQLIRWLMPAQRRAGGQ</sequence>
<name>A0A2U9SEF6_9PROT</name>
<dbReference type="InterPro" id="IPR035909">
    <property type="entry name" value="CheB_C"/>
</dbReference>
<feature type="active site" evidence="5 6">
    <location>
        <position position="308"/>
    </location>
</feature>
<dbReference type="HAMAP" id="MF_00099">
    <property type="entry name" value="CheB_chemtxs"/>
    <property type="match status" value="1"/>
</dbReference>
<dbReference type="KEGG" id="azm:DM194_23060"/>
<dbReference type="PANTHER" id="PTHR42872:SF6">
    <property type="entry name" value="PROTEIN-GLUTAMATE METHYLESTERASE_PROTEIN-GLUTAMINE GLUTAMINASE"/>
    <property type="match status" value="1"/>
</dbReference>
<dbReference type="CDD" id="cd16432">
    <property type="entry name" value="CheB_Rec"/>
    <property type="match status" value="1"/>
</dbReference>
<evidence type="ECO:0000256" key="7">
    <source>
        <dbReference type="PROSITE-ProRule" id="PRU00169"/>
    </source>
</evidence>
<feature type="modified residue" description="4-aspartylphosphate" evidence="5 7">
    <location>
        <position position="56"/>
    </location>
</feature>
<dbReference type="NCBIfam" id="NF001965">
    <property type="entry name" value="PRK00742.1"/>
    <property type="match status" value="1"/>
</dbReference>
<dbReference type="EC" id="3.5.1.44" evidence="5"/>
<dbReference type="AlphaFoldDB" id="A0A2U9SEF6"/>
<comment type="function">
    <text evidence="5">Involved in chemotaxis. Part of a chemotaxis signal transduction system that modulates chemotaxis in response to various stimuli. Catalyzes the demethylation of specific methylglutamate residues introduced into the chemoreceptors (methyl-accepting chemotaxis proteins or MCP) by CheR. Also mediates the irreversible deamidation of specific glutamine residues to glutamic acid.</text>
</comment>
<dbReference type="GO" id="GO:0006935">
    <property type="term" value="P:chemotaxis"/>
    <property type="evidence" value="ECO:0007669"/>
    <property type="project" value="UniProtKB-UniRule"/>
</dbReference>
<comment type="PTM">
    <text evidence="5">Phosphorylated by CheA. Phosphorylation of the N-terminal regulatory domain activates the methylesterase activity.</text>
</comment>
<evidence type="ECO:0000313" key="11">
    <source>
        <dbReference type="Proteomes" id="UP000249605"/>
    </source>
</evidence>
<comment type="catalytic activity">
    <reaction evidence="4 5">
        <text>[protein]-L-glutamate 5-O-methyl ester + H2O = L-glutamyl-[protein] + methanol + H(+)</text>
        <dbReference type="Rhea" id="RHEA:23236"/>
        <dbReference type="Rhea" id="RHEA-COMP:10208"/>
        <dbReference type="Rhea" id="RHEA-COMP:10311"/>
        <dbReference type="ChEBI" id="CHEBI:15377"/>
        <dbReference type="ChEBI" id="CHEBI:15378"/>
        <dbReference type="ChEBI" id="CHEBI:17790"/>
        <dbReference type="ChEBI" id="CHEBI:29973"/>
        <dbReference type="ChEBI" id="CHEBI:82795"/>
        <dbReference type="EC" id="3.1.1.61"/>
    </reaction>
</comment>
<evidence type="ECO:0000256" key="2">
    <source>
        <dbReference type="ARBA" id="ARBA00022500"/>
    </source>
</evidence>
<dbReference type="Pfam" id="PF00072">
    <property type="entry name" value="Response_reg"/>
    <property type="match status" value="1"/>
</dbReference>
<protein>
    <recommendedName>
        <fullName evidence="5">Protein-glutamate methylesterase/protein-glutamine glutaminase</fullName>
        <ecNumber evidence="5">3.1.1.61</ecNumber>
        <ecNumber evidence="5">3.5.1.44</ecNumber>
    </recommendedName>
</protein>
<dbReference type="Gene3D" id="3.40.50.180">
    <property type="entry name" value="Methylesterase CheB, C-terminal domain"/>
    <property type="match status" value="1"/>
</dbReference>